<dbReference type="EMBL" id="VDMD01000220">
    <property type="protein sequence ID" value="TRM55241.1"/>
    <property type="molecule type" value="Genomic_DNA"/>
</dbReference>
<proteinExistence type="inferred from homology"/>
<evidence type="ECO:0000313" key="13">
    <source>
        <dbReference type="Proteomes" id="UP000320762"/>
    </source>
</evidence>
<dbReference type="PANTHER" id="PTHR46300:SF7">
    <property type="entry name" value="P450, PUTATIVE (EUROFUNG)-RELATED"/>
    <property type="match status" value="1"/>
</dbReference>
<dbReference type="PROSITE" id="PS00086">
    <property type="entry name" value="CYTOCHROME_P450"/>
    <property type="match status" value="1"/>
</dbReference>
<evidence type="ECO:0000313" key="12">
    <source>
        <dbReference type="EMBL" id="TRM55241.1"/>
    </source>
</evidence>
<feature type="transmembrane region" description="Helical" evidence="11">
    <location>
        <begin position="6"/>
        <end position="23"/>
    </location>
</feature>
<dbReference type="Pfam" id="PF00067">
    <property type="entry name" value="p450"/>
    <property type="match status" value="1"/>
</dbReference>
<dbReference type="PRINTS" id="PR00463">
    <property type="entry name" value="EP450I"/>
</dbReference>
<dbReference type="SUPFAM" id="SSF48264">
    <property type="entry name" value="Cytochrome P450"/>
    <property type="match status" value="1"/>
</dbReference>
<dbReference type="GO" id="GO:0004497">
    <property type="term" value="F:monooxygenase activity"/>
    <property type="evidence" value="ECO:0007669"/>
    <property type="project" value="UniProtKB-KW"/>
</dbReference>
<keyword evidence="8 10" id="KW-0503">Monooxygenase</keyword>
<dbReference type="InterPro" id="IPR001128">
    <property type="entry name" value="Cyt_P450"/>
</dbReference>
<evidence type="ECO:0000256" key="10">
    <source>
        <dbReference type="RuleBase" id="RU000461"/>
    </source>
</evidence>
<protein>
    <submittedName>
        <fullName evidence="12">Cytochrome P450</fullName>
    </submittedName>
</protein>
<evidence type="ECO:0000256" key="1">
    <source>
        <dbReference type="ARBA" id="ARBA00001971"/>
    </source>
</evidence>
<dbReference type="InterPro" id="IPR036396">
    <property type="entry name" value="Cyt_P450_sf"/>
</dbReference>
<evidence type="ECO:0000256" key="5">
    <source>
        <dbReference type="ARBA" id="ARBA00022723"/>
    </source>
</evidence>
<keyword evidence="11" id="KW-0812">Transmembrane</keyword>
<dbReference type="GO" id="GO:0016705">
    <property type="term" value="F:oxidoreductase activity, acting on paired donors, with incorporation or reduction of molecular oxygen"/>
    <property type="evidence" value="ECO:0007669"/>
    <property type="project" value="InterPro"/>
</dbReference>
<organism evidence="12 13">
    <name type="scientific">Schizophyllum amplum</name>
    <dbReference type="NCBI Taxonomy" id="97359"/>
    <lineage>
        <taxon>Eukaryota</taxon>
        <taxon>Fungi</taxon>
        <taxon>Dikarya</taxon>
        <taxon>Basidiomycota</taxon>
        <taxon>Agaricomycotina</taxon>
        <taxon>Agaricomycetes</taxon>
        <taxon>Agaricomycetidae</taxon>
        <taxon>Agaricales</taxon>
        <taxon>Schizophyllaceae</taxon>
        <taxon>Schizophyllum</taxon>
    </lineage>
</organism>
<reference evidence="12 13" key="1">
    <citation type="journal article" date="2019" name="New Phytol.">
        <title>Comparative genomics reveals unique wood-decay strategies and fruiting body development in the Schizophyllaceae.</title>
        <authorList>
            <person name="Almasi E."/>
            <person name="Sahu N."/>
            <person name="Krizsan K."/>
            <person name="Balint B."/>
            <person name="Kovacs G.M."/>
            <person name="Kiss B."/>
            <person name="Cseklye J."/>
            <person name="Drula E."/>
            <person name="Henrissat B."/>
            <person name="Nagy I."/>
            <person name="Chovatia M."/>
            <person name="Adam C."/>
            <person name="LaButti K."/>
            <person name="Lipzen A."/>
            <person name="Riley R."/>
            <person name="Grigoriev I.V."/>
            <person name="Nagy L.G."/>
        </authorList>
    </citation>
    <scope>NUCLEOTIDE SEQUENCE [LARGE SCALE GENOMIC DNA]</scope>
    <source>
        <strain evidence="12 13">NL-1724</strain>
    </source>
</reference>
<keyword evidence="11" id="KW-1133">Transmembrane helix</keyword>
<evidence type="ECO:0000256" key="11">
    <source>
        <dbReference type="SAM" id="Phobius"/>
    </source>
</evidence>
<dbReference type="CDD" id="cd11065">
    <property type="entry name" value="CYP64-like"/>
    <property type="match status" value="1"/>
</dbReference>
<dbReference type="InterPro" id="IPR050364">
    <property type="entry name" value="Cytochrome_P450_fung"/>
</dbReference>
<dbReference type="AlphaFoldDB" id="A0A550BRT3"/>
<comment type="caution">
    <text evidence="12">The sequence shown here is derived from an EMBL/GenBank/DDBJ whole genome shotgun (WGS) entry which is preliminary data.</text>
</comment>
<comment type="similarity">
    <text evidence="3 10">Belongs to the cytochrome P450 family.</text>
</comment>
<dbReference type="STRING" id="97359.A0A550BRT3"/>
<evidence type="ECO:0000256" key="3">
    <source>
        <dbReference type="ARBA" id="ARBA00010617"/>
    </source>
</evidence>
<sequence length="514" mass="58048">MLYLPVVSFLIALYAAIYFYSRWTRTTKLPLPPGPPGLPILGNILDAPSNFQWKTYATWSKQYDSDVIHIRVGGQSIIGLQSLQACYDLLEKRSSDYSSRGDAPMVDLMGWENRSMVLMKYGARAHRRAFHSMFNIDAVRRFLPNQTKATNMFLRRMLTASSGDLANELRYMVASVVMDITYGIEAQPENDPYVELADRVFKETAVAGLPNAYLVNIFPSLKHVPDWMPGAGFKRYANRWKKLTARMFNAPFDETVRRMATDPGLTSFVSLLLENARAKRDDVQEDVIKNTATLIYVGAMDTTVATLLSFTLHMLENPEVQRRAQEELDNVLEPGRLPEFGDEGRLPYVTAVVKEAMRVHPVAPMAIPHLYSGKADDMYRDFTIPKGSIFIPNIWAMAHDETAYPTPCAFKPERFLTTGGKLDAMVQDPNTFIFGFGRRICPGKHLGMASVWLTIASILRVYSIEKAQRPDGGIVEPRREYKSSLLQSPEFFECRYVPRNAEAVAIVRATNRVG</sequence>
<evidence type="ECO:0000256" key="4">
    <source>
        <dbReference type="ARBA" id="ARBA00022617"/>
    </source>
</evidence>
<dbReference type="Gene3D" id="1.10.630.10">
    <property type="entry name" value="Cytochrome P450"/>
    <property type="match status" value="1"/>
</dbReference>
<comment type="pathway">
    <text evidence="2">Secondary metabolite biosynthesis.</text>
</comment>
<evidence type="ECO:0000256" key="8">
    <source>
        <dbReference type="ARBA" id="ARBA00023033"/>
    </source>
</evidence>
<evidence type="ECO:0000256" key="7">
    <source>
        <dbReference type="ARBA" id="ARBA00023004"/>
    </source>
</evidence>
<dbReference type="PRINTS" id="PR00385">
    <property type="entry name" value="P450"/>
</dbReference>
<name>A0A550BRT3_9AGAR</name>
<evidence type="ECO:0000256" key="9">
    <source>
        <dbReference type="PIRSR" id="PIRSR602401-1"/>
    </source>
</evidence>
<keyword evidence="13" id="KW-1185">Reference proteome</keyword>
<evidence type="ECO:0000256" key="2">
    <source>
        <dbReference type="ARBA" id="ARBA00005179"/>
    </source>
</evidence>
<dbReference type="Proteomes" id="UP000320762">
    <property type="component" value="Unassembled WGS sequence"/>
</dbReference>
<keyword evidence="7 9" id="KW-0408">Iron</keyword>
<feature type="binding site" description="axial binding residue" evidence="9">
    <location>
        <position position="441"/>
    </location>
    <ligand>
        <name>heme</name>
        <dbReference type="ChEBI" id="CHEBI:30413"/>
    </ligand>
    <ligandPart>
        <name>Fe</name>
        <dbReference type="ChEBI" id="CHEBI:18248"/>
    </ligandPart>
</feature>
<dbReference type="GO" id="GO:0005506">
    <property type="term" value="F:iron ion binding"/>
    <property type="evidence" value="ECO:0007669"/>
    <property type="project" value="InterPro"/>
</dbReference>
<dbReference type="InterPro" id="IPR017972">
    <property type="entry name" value="Cyt_P450_CS"/>
</dbReference>
<accession>A0A550BRT3</accession>
<keyword evidence="11" id="KW-0472">Membrane</keyword>
<keyword evidence="5 9" id="KW-0479">Metal-binding</keyword>
<dbReference type="PANTHER" id="PTHR46300">
    <property type="entry name" value="P450, PUTATIVE (EUROFUNG)-RELATED-RELATED"/>
    <property type="match status" value="1"/>
</dbReference>
<gene>
    <name evidence="12" type="ORF">BD626DRAFT_419549</name>
</gene>
<evidence type="ECO:0000256" key="6">
    <source>
        <dbReference type="ARBA" id="ARBA00023002"/>
    </source>
</evidence>
<dbReference type="OrthoDB" id="2789670at2759"/>
<dbReference type="GO" id="GO:0020037">
    <property type="term" value="F:heme binding"/>
    <property type="evidence" value="ECO:0007669"/>
    <property type="project" value="InterPro"/>
</dbReference>
<comment type="cofactor">
    <cofactor evidence="1 9">
        <name>heme</name>
        <dbReference type="ChEBI" id="CHEBI:30413"/>
    </cofactor>
</comment>
<dbReference type="InterPro" id="IPR002401">
    <property type="entry name" value="Cyt_P450_E_grp-I"/>
</dbReference>
<keyword evidence="4 9" id="KW-0349">Heme</keyword>
<keyword evidence="6 10" id="KW-0560">Oxidoreductase</keyword>